<accession>A0A2A6DXG4</accession>
<dbReference type="Gene3D" id="3.20.20.140">
    <property type="entry name" value="Metal-dependent hydrolases"/>
    <property type="match status" value="1"/>
</dbReference>
<dbReference type="NCBIfam" id="NF002794">
    <property type="entry name" value="PRK02925.1"/>
    <property type="match status" value="1"/>
</dbReference>
<dbReference type="PANTHER" id="PTHR30068">
    <property type="entry name" value="URONATE ISOMERASE"/>
    <property type="match status" value="1"/>
</dbReference>
<gene>
    <name evidence="7" type="primary">uxaC</name>
    <name evidence="8" type="ORF">BLM47_13635</name>
</gene>
<evidence type="ECO:0000256" key="6">
    <source>
        <dbReference type="ARBA" id="ARBA00023235"/>
    </source>
</evidence>
<evidence type="ECO:0000256" key="1">
    <source>
        <dbReference type="ARBA" id="ARBA00001165"/>
    </source>
</evidence>
<comment type="caution">
    <text evidence="8">The sequence shown here is derived from an EMBL/GenBank/DDBJ whole genome shotgun (WGS) entry which is preliminary data.</text>
</comment>
<dbReference type="EMBL" id="MOXJ01000053">
    <property type="protein sequence ID" value="PDO09239.1"/>
    <property type="molecule type" value="Genomic_DNA"/>
</dbReference>
<dbReference type="PANTHER" id="PTHR30068:SF4">
    <property type="entry name" value="URONATE ISOMERASE"/>
    <property type="match status" value="1"/>
</dbReference>
<name>A0A2A6DXG4_9BACL</name>
<dbReference type="HAMAP" id="MF_00675">
    <property type="entry name" value="UxaC"/>
    <property type="match status" value="1"/>
</dbReference>
<protein>
    <recommendedName>
        <fullName evidence="5 7">Uronate isomerase</fullName>
        <ecNumber evidence="4 7">5.3.1.12</ecNumber>
    </recommendedName>
    <alternativeName>
        <fullName evidence="7">Glucuronate isomerase</fullName>
    </alternativeName>
    <alternativeName>
        <fullName evidence="7">Uronic isomerase</fullName>
    </alternativeName>
</protein>
<evidence type="ECO:0000256" key="5">
    <source>
        <dbReference type="ARBA" id="ARBA00020555"/>
    </source>
</evidence>
<evidence type="ECO:0000256" key="4">
    <source>
        <dbReference type="ARBA" id="ARBA00012546"/>
    </source>
</evidence>
<evidence type="ECO:0000313" key="9">
    <source>
        <dbReference type="Proteomes" id="UP000243688"/>
    </source>
</evidence>
<comment type="pathway">
    <text evidence="2 7">Carbohydrate metabolism; pentose and glucuronate interconversion.</text>
</comment>
<comment type="similarity">
    <text evidence="3 7">Belongs to the metallo-dependent hydrolases superfamily. Uronate isomerase family.</text>
</comment>
<dbReference type="EC" id="5.3.1.12" evidence="4 7"/>
<dbReference type="InterPro" id="IPR032466">
    <property type="entry name" value="Metal_Hydrolase"/>
</dbReference>
<reference evidence="8 9" key="1">
    <citation type="submission" date="2016-12" db="EMBL/GenBank/DDBJ databases">
        <title>Candidatus Reconcilibacillus cellulovorans genome.</title>
        <authorList>
            <person name="Kolinko S."/>
            <person name="Wu Y.-W."/>
            <person name="Tachea F."/>
            <person name="Denzel E."/>
            <person name="Hiras J."/>
            <person name="Baecker N."/>
            <person name="Chan L.J."/>
            <person name="Eichorst S.A."/>
            <person name="Frey D."/>
            <person name="Adams P.D."/>
            <person name="Pray T."/>
            <person name="Tanjore D."/>
            <person name="Petzold C.J."/>
            <person name="Gladden J.M."/>
            <person name="Simmons B.A."/>
            <person name="Singer S.W."/>
        </authorList>
    </citation>
    <scope>NUCLEOTIDE SEQUENCE [LARGE SCALE GENOMIC DNA]</scope>
    <source>
        <strain evidence="8">JTherm</strain>
    </source>
</reference>
<evidence type="ECO:0000313" key="8">
    <source>
        <dbReference type="EMBL" id="PDO09239.1"/>
    </source>
</evidence>
<comment type="catalytic activity">
    <reaction evidence="1 7">
        <text>D-glucuronate = D-fructuronate</text>
        <dbReference type="Rhea" id="RHEA:13049"/>
        <dbReference type="ChEBI" id="CHEBI:58720"/>
        <dbReference type="ChEBI" id="CHEBI:59863"/>
        <dbReference type="EC" id="5.3.1.12"/>
    </reaction>
</comment>
<dbReference type="Proteomes" id="UP000243688">
    <property type="component" value="Unassembled WGS sequence"/>
</dbReference>
<proteinExistence type="inferred from homology"/>
<dbReference type="InterPro" id="IPR003766">
    <property type="entry name" value="Uronate_isomerase"/>
</dbReference>
<dbReference type="Pfam" id="PF02614">
    <property type="entry name" value="UxaC"/>
    <property type="match status" value="1"/>
</dbReference>
<sequence length="466" mass="53034">MKPFMDDTFLLGSPTAVRLFEDVARHQPIIDYHCHLSPKEIYENRPYRNLTEVWLGGDHYKWRLMRAAGVDERYVTGDADDYEKFAAFARILPLAIGNPVHHWSHLELRRFFGVEKPICEANARAIWDKVNAKLAGEGFRPRDFIVKSNVKVVCTTDDPADSLEYHRKLREDASFPVKVLPSFRPDKGLEIARPAFRDWVANLAAAAGHRIADYDDLLAALASRIRFFHEIGGRISDHALDEVPYADTSHEAAAAVFAKAMRGESVSKEEEYRYKTQTLLFLAEQYAAHGWAMQLHIHAHRNNRSRMFAKLGPDTGYDSINDLPIAYPLVRLLDLFDRENALPKTILYSLNPADYPVVATVAGSFQGGVPGKIQFGAAWWFNDTKEGMIAQMKMLADVGLLGRFVGMLTDSRSFLSYTRHEYFRRILCDLIGGWVENGEYPADGEMLADLVRKICYENAREYFAFD</sequence>
<dbReference type="GO" id="GO:0019698">
    <property type="term" value="P:D-galacturonate catabolic process"/>
    <property type="evidence" value="ECO:0007669"/>
    <property type="project" value="TreeGrafter"/>
</dbReference>
<comment type="catalytic activity">
    <reaction evidence="7">
        <text>aldehydo-D-galacturonate = keto-D-tagaturonate</text>
        <dbReference type="Rhea" id="RHEA:27702"/>
        <dbReference type="ChEBI" id="CHEBI:12952"/>
        <dbReference type="ChEBI" id="CHEBI:17886"/>
    </reaction>
</comment>
<dbReference type="UniPathway" id="UPA00246"/>
<dbReference type="AlphaFoldDB" id="A0A2A6DXG4"/>
<evidence type="ECO:0000256" key="7">
    <source>
        <dbReference type="HAMAP-Rule" id="MF_00675"/>
    </source>
</evidence>
<dbReference type="GO" id="GO:0008880">
    <property type="term" value="F:glucuronate isomerase activity"/>
    <property type="evidence" value="ECO:0007669"/>
    <property type="project" value="UniProtKB-UniRule"/>
</dbReference>
<evidence type="ECO:0000256" key="3">
    <source>
        <dbReference type="ARBA" id="ARBA00008397"/>
    </source>
</evidence>
<organism evidence="8 9">
    <name type="scientific">Candidatus Reconcilbacillus cellulovorans</name>
    <dbReference type="NCBI Taxonomy" id="1906605"/>
    <lineage>
        <taxon>Bacteria</taxon>
        <taxon>Bacillati</taxon>
        <taxon>Bacillota</taxon>
        <taxon>Bacilli</taxon>
        <taxon>Bacillales</taxon>
        <taxon>Paenibacillaceae</taxon>
        <taxon>Candidatus Reconcilbacillus</taxon>
    </lineage>
</organism>
<dbReference type="SUPFAM" id="SSF51556">
    <property type="entry name" value="Metallo-dependent hydrolases"/>
    <property type="match status" value="1"/>
</dbReference>
<keyword evidence="6 7" id="KW-0413">Isomerase</keyword>
<dbReference type="Gene3D" id="1.10.2020.10">
    <property type="entry name" value="uronate isomerase, domain 2, chain A"/>
    <property type="match status" value="1"/>
</dbReference>
<dbReference type="GO" id="GO:0042840">
    <property type="term" value="P:D-glucuronate catabolic process"/>
    <property type="evidence" value="ECO:0007669"/>
    <property type="project" value="TreeGrafter"/>
</dbReference>
<evidence type="ECO:0000256" key="2">
    <source>
        <dbReference type="ARBA" id="ARBA00004892"/>
    </source>
</evidence>